<feature type="transmembrane region" description="Helical" evidence="7">
    <location>
        <begin position="79"/>
        <end position="100"/>
    </location>
</feature>
<dbReference type="PRINTS" id="PR00723">
    <property type="entry name" value="SUBTILISIN"/>
</dbReference>
<evidence type="ECO:0000313" key="10">
    <source>
        <dbReference type="Proteomes" id="UP000291758"/>
    </source>
</evidence>
<feature type="compositionally biased region" description="Basic residues" evidence="6">
    <location>
        <begin position="29"/>
        <end position="39"/>
    </location>
</feature>
<dbReference type="Gene3D" id="3.40.50.200">
    <property type="entry name" value="Peptidase S8/S53 domain"/>
    <property type="match status" value="1"/>
</dbReference>
<dbReference type="AlphaFoldDB" id="A0A4P6EIC2"/>
<dbReference type="PANTHER" id="PTHR43399:SF4">
    <property type="entry name" value="CELL WALL-ASSOCIATED PROTEASE"/>
    <property type="match status" value="1"/>
</dbReference>
<organism evidence="9 10">
    <name type="scientific">Xylanimonas allomyrinae</name>
    <dbReference type="NCBI Taxonomy" id="2509459"/>
    <lineage>
        <taxon>Bacteria</taxon>
        <taxon>Bacillati</taxon>
        <taxon>Actinomycetota</taxon>
        <taxon>Actinomycetes</taxon>
        <taxon>Micrococcales</taxon>
        <taxon>Promicromonosporaceae</taxon>
        <taxon>Xylanimonas</taxon>
    </lineage>
</organism>
<comment type="similarity">
    <text evidence="1 5">Belongs to the peptidase S8 family.</text>
</comment>
<dbReference type="CDD" id="cd00306">
    <property type="entry name" value="Peptidases_S8_S53"/>
    <property type="match status" value="1"/>
</dbReference>
<evidence type="ECO:0000313" key="9">
    <source>
        <dbReference type="EMBL" id="QAY62174.1"/>
    </source>
</evidence>
<feature type="active site" description="Charge relay system" evidence="5">
    <location>
        <position position="130"/>
    </location>
</feature>
<dbReference type="OrthoDB" id="3644449at2"/>
<evidence type="ECO:0000256" key="5">
    <source>
        <dbReference type="PROSITE-ProRule" id="PRU01240"/>
    </source>
</evidence>
<dbReference type="InterPro" id="IPR051048">
    <property type="entry name" value="Peptidase_S8/S53_subtilisin"/>
</dbReference>
<feature type="compositionally biased region" description="Basic and acidic residues" evidence="6">
    <location>
        <begin position="1"/>
        <end position="20"/>
    </location>
</feature>
<dbReference type="Proteomes" id="UP000291758">
    <property type="component" value="Chromosome"/>
</dbReference>
<dbReference type="Pfam" id="PF00082">
    <property type="entry name" value="Peptidase_S8"/>
    <property type="match status" value="1"/>
</dbReference>
<feature type="region of interest" description="Disordered" evidence="6">
    <location>
        <begin position="1"/>
        <end position="71"/>
    </location>
</feature>
<feature type="region of interest" description="Disordered" evidence="6">
    <location>
        <begin position="521"/>
        <end position="580"/>
    </location>
</feature>
<accession>A0A4P6EIC2</accession>
<keyword evidence="7" id="KW-0812">Transmembrane</keyword>
<dbReference type="InterPro" id="IPR000209">
    <property type="entry name" value="Peptidase_S8/S53_dom"/>
</dbReference>
<dbReference type="InterPro" id="IPR015500">
    <property type="entry name" value="Peptidase_S8_subtilisin-rel"/>
</dbReference>
<keyword evidence="10" id="KW-1185">Reference proteome</keyword>
<keyword evidence="2 5" id="KW-0645">Protease</keyword>
<feature type="active site" description="Charge relay system" evidence="5">
    <location>
        <position position="174"/>
    </location>
</feature>
<feature type="domain" description="Peptidase S8/S53" evidence="8">
    <location>
        <begin position="121"/>
        <end position="400"/>
    </location>
</feature>
<name>A0A4P6EIC2_9MICO</name>
<evidence type="ECO:0000256" key="2">
    <source>
        <dbReference type="ARBA" id="ARBA00022670"/>
    </source>
</evidence>
<evidence type="ECO:0000256" key="7">
    <source>
        <dbReference type="SAM" id="Phobius"/>
    </source>
</evidence>
<keyword evidence="7" id="KW-1133">Transmembrane helix</keyword>
<feature type="compositionally biased region" description="Low complexity" evidence="6">
    <location>
        <begin position="566"/>
        <end position="580"/>
    </location>
</feature>
<evidence type="ECO:0000259" key="8">
    <source>
        <dbReference type="Pfam" id="PF00082"/>
    </source>
</evidence>
<evidence type="ECO:0000256" key="1">
    <source>
        <dbReference type="ARBA" id="ARBA00011073"/>
    </source>
</evidence>
<evidence type="ECO:0000256" key="4">
    <source>
        <dbReference type="ARBA" id="ARBA00022825"/>
    </source>
</evidence>
<reference evidence="9 10" key="1">
    <citation type="submission" date="2019-01" db="EMBL/GenBank/DDBJ databases">
        <title>Genome sequencing of strain 2JSPR-7.</title>
        <authorList>
            <person name="Heo J."/>
            <person name="Kim S.-J."/>
            <person name="Kim J.-S."/>
            <person name="Hong S.-B."/>
            <person name="Kwon S.-W."/>
        </authorList>
    </citation>
    <scope>NUCLEOTIDE SEQUENCE [LARGE SCALE GENOMIC DNA]</scope>
    <source>
        <strain evidence="9 10">2JSPR-7</strain>
    </source>
</reference>
<dbReference type="GO" id="GO:0006508">
    <property type="term" value="P:proteolysis"/>
    <property type="evidence" value="ECO:0007669"/>
    <property type="project" value="UniProtKB-KW"/>
</dbReference>
<dbReference type="EMBL" id="CP035495">
    <property type="protein sequence ID" value="QAY62174.1"/>
    <property type="molecule type" value="Genomic_DNA"/>
</dbReference>
<gene>
    <name evidence="9" type="ORF">ET495_01530</name>
</gene>
<keyword evidence="3 5" id="KW-0378">Hydrolase</keyword>
<feature type="active site" description="Charge relay system" evidence="5">
    <location>
        <position position="351"/>
    </location>
</feature>
<feature type="compositionally biased region" description="Low complexity" evidence="6">
    <location>
        <begin position="521"/>
        <end position="536"/>
    </location>
</feature>
<evidence type="ECO:0000256" key="6">
    <source>
        <dbReference type="SAM" id="MobiDB-lite"/>
    </source>
</evidence>
<dbReference type="SUPFAM" id="SSF52743">
    <property type="entry name" value="Subtilisin-like"/>
    <property type="match status" value="1"/>
</dbReference>
<dbReference type="GO" id="GO:0004252">
    <property type="term" value="F:serine-type endopeptidase activity"/>
    <property type="evidence" value="ECO:0007669"/>
    <property type="project" value="UniProtKB-UniRule"/>
</dbReference>
<dbReference type="KEGG" id="xyl:ET495_01530"/>
<dbReference type="InterPro" id="IPR036852">
    <property type="entry name" value="Peptidase_S8/S53_dom_sf"/>
</dbReference>
<feature type="region of interest" description="Disordered" evidence="6">
    <location>
        <begin position="446"/>
        <end position="482"/>
    </location>
</feature>
<dbReference type="PROSITE" id="PS51892">
    <property type="entry name" value="SUBTILASE"/>
    <property type="match status" value="1"/>
</dbReference>
<keyword evidence="4 5" id="KW-0720">Serine protease</keyword>
<proteinExistence type="inferred from homology"/>
<feature type="compositionally biased region" description="Low complexity" evidence="6">
    <location>
        <begin position="546"/>
        <end position="555"/>
    </location>
</feature>
<sequence>MREAHDRPRQDLRDSSEPSRWRAGAARRQVARCHRRARRRGPERSDGAVDAGRGGRCPARGEVHRGTGRPFVTPRPARLVAAVVVAGVVVVGGGAAAWGVDGSWWYGSYGVAEVNAQGADGHGVTVAVIDSGINPQVPMLADADLVVHEPSFCLNEADDAPAAAATTDLFGSWHGTNVVAHLVGNGQGYDGQSSVRGISPKARVRFYDDSGYYSPNPDGSYSAGILCNSVNDVDAVAAAVVQAVDDGADIISISQETNTAPGDLSAAFAYAIHEGVIVVHGMSNDGVAVLRVNGGVAVQAVGPDLEPATPTARIRDIAHQRVVMAAGGQMLVQGDVTTGDWEPTEIADGSSVATPLVAGMLADVWSVYPDATANQLLQSLIRNTGSEDHELGYDEIFGYGLASVGHMVRAGDPAQYPDQNPLIEPWSADREGFEPSPTAEEIAAGVRPSWAPALAADPSGKTSDKASGDGSGGTQAGQAPAGAAGWGVGRWVLVGGLGVVGLVLVAGVVTVVVVLTRRGRTVPGPAVPVPGTGVPPQAWPQPPGQPAQGQPAQGQLWRGDTTPSDGPVQPGHGQQQGERR</sequence>
<dbReference type="PANTHER" id="PTHR43399">
    <property type="entry name" value="SUBTILISIN-RELATED"/>
    <property type="match status" value="1"/>
</dbReference>
<protein>
    <recommendedName>
        <fullName evidence="8">Peptidase S8/S53 domain-containing protein</fullName>
    </recommendedName>
</protein>
<keyword evidence="7" id="KW-0472">Membrane</keyword>
<evidence type="ECO:0000256" key="3">
    <source>
        <dbReference type="ARBA" id="ARBA00022801"/>
    </source>
</evidence>
<feature type="transmembrane region" description="Helical" evidence="7">
    <location>
        <begin position="491"/>
        <end position="515"/>
    </location>
</feature>